<gene>
    <name evidence="1" type="ORF">APHIGO_LOCUS7774</name>
</gene>
<dbReference type="Proteomes" id="UP001154329">
    <property type="component" value="Chromosome 3"/>
</dbReference>
<evidence type="ECO:0000313" key="1">
    <source>
        <dbReference type="EMBL" id="CAH1730969.1"/>
    </source>
</evidence>
<proteinExistence type="predicted"/>
<name>A0A9P0J4Y0_APHGO</name>
<dbReference type="EMBL" id="OU899036">
    <property type="protein sequence ID" value="CAH1730969.1"/>
    <property type="molecule type" value="Genomic_DNA"/>
</dbReference>
<sequence length="116" mass="13809">MSEFNMPYGDFSWYAGNPNIALAQLEWMSDTDDVERFYEVDISYPRHLHDEHNDIPFLPHTSIPRGSTVRKLMDTFERKVHYYVVHYSNLKQAIANDLIVDKVTFIINYNIYIIYI</sequence>
<protein>
    <submittedName>
        <fullName evidence="1">Uncharacterized protein</fullName>
    </submittedName>
</protein>
<dbReference type="AlphaFoldDB" id="A0A9P0J4Y0"/>
<organism evidence="1 2">
    <name type="scientific">Aphis gossypii</name>
    <name type="common">Cotton aphid</name>
    <dbReference type="NCBI Taxonomy" id="80765"/>
    <lineage>
        <taxon>Eukaryota</taxon>
        <taxon>Metazoa</taxon>
        <taxon>Ecdysozoa</taxon>
        <taxon>Arthropoda</taxon>
        <taxon>Hexapoda</taxon>
        <taxon>Insecta</taxon>
        <taxon>Pterygota</taxon>
        <taxon>Neoptera</taxon>
        <taxon>Paraneoptera</taxon>
        <taxon>Hemiptera</taxon>
        <taxon>Sternorrhyncha</taxon>
        <taxon>Aphidomorpha</taxon>
        <taxon>Aphidoidea</taxon>
        <taxon>Aphididae</taxon>
        <taxon>Aphidini</taxon>
        <taxon>Aphis</taxon>
        <taxon>Aphis</taxon>
    </lineage>
</organism>
<reference evidence="1" key="1">
    <citation type="submission" date="2022-02" db="EMBL/GenBank/DDBJ databases">
        <authorList>
            <person name="King R."/>
        </authorList>
    </citation>
    <scope>NUCLEOTIDE SEQUENCE</scope>
</reference>
<reference evidence="1" key="2">
    <citation type="submission" date="2022-10" db="EMBL/GenBank/DDBJ databases">
        <authorList>
            <consortium name="ENA_rothamsted_submissions"/>
            <consortium name="culmorum"/>
            <person name="King R."/>
        </authorList>
    </citation>
    <scope>NUCLEOTIDE SEQUENCE</scope>
</reference>
<evidence type="ECO:0000313" key="2">
    <source>
        <dbReference type="Proteomes" id="UP001154329"/>
    </source>
</evidence>
<keyword evidence="2" id="KW-1185">Reference proteome</keyword>
<accession>A0A9P0J4Y0</accession>